<dbReference type="Proteomes" id="UP000722791">
    <property type="component" value="Unassembled WGS sequence"/>
</dbReference>
<feature type="region of interest" description="Disordered" evidence="3">
    <location>
        <begin position="1099"/>
        <end position="1124"/>
    </location>
</feature>
<accession>A0A8J4D7J7</accession>
<feature type="region of interest" description="Disordered" evidence="3">
    <location>
        <begin position="1590"/>
        <end position="1621"/>
    </location>
</feature>
<dbReference type="PANTHER" id="PTHR24114">
    <property type="entry name" value="LEUCINE RICH REPEAT FAMILY PROTEIN"/>
    <property type="match status" value="1"/>
</dbReference>
<evidence type="ECO:0000256" key="1">
    <source>
        <dbReference type="ARBA" id="ARBA00004430"/>
    </source>
</evidence>
<evidence type="ECO:0000256" key="2">
    <source>
        <dbReference type="SAM" id="Coils"/>
    </source>
</evidence>
<feature type="compositionally biased region" description="Polar residues" evidence="3">
    <location>
        <begin position="141"/>
        <end position="157"/>
    </location>
</feature>
<name>A0A8J4D7J7_9CHLO</name>
<evidence type="ECO:0000313" key="5">
    <source>
        <dbReference type="Proteomes" id="UP000722791"/>
    </source>
</evidence>
<dbReference type="InterPro" id="IPR052394">
    <property type="entry name" value="LRR-containing"/>
</dbReference>
<feature type="coiled-coil region" evidence="2">
    <location>
        <begin position="282"/>
        <end position="323"/>
    </location>
</feature>
<feature type="region of interest" description="Disordered" evidence="3">
    <location>
        <begin position="1"/>
        <end position="97"/>
    </location>
</feature>
<evidence type="ECO:0000313" key="4">
    <source>
        <dbReference type="EMBL" id="GIL94429.1"/>
    </source>
</evidence>
<dbReference type="SMART" id="SM00368">
    <property type="entry name" value="LRR_RI"/>
    <property type="match status" value="6"/>
</dbReference>
<dbReference type="EMBL" id="BNCQ01000001">
    <property type="protein sequence ID" value="GIL94429.1"/>
    <property type="molecule type" value="Genomic_DNA"/>
</dbReference>
<dbReference type="PANTHER" id="PTHR24114:SF2">
    <property type="entry name" value="F-BOX DOMAIN-CONTAINING PROTEIN-RELATED"/>
    <property type="match status" value="1"/>
</dbReference>
<proteinExistence type="predicted"/>
<sequence>MSRKREGLVELLHWSRRPSTCGQSGPRKEREERPNTGTINGSANGGSSVRRQASQLGSPARGGLPPLSRTGSMAHISASNGAGGSNSPDSPAETLSHFQEALYTNGQPHNATSRLLRLGANSPLRRSVTAGPMPPLPTPPSRIQSATQSASGMTASPENAGGNAFLPSPPQLTELLSFRQQQPQAGPQQQQATQQSQLASSIRPSTAWSAPVAGSPPRAVQRFGSRENTVLMEEAKRKAQEAMEVLCGDQEISPETRAQATAALQELEALLGPREVNLTALVAAARNLRSDLCKELHNTEKQANFARAQMKSLERQHDLLRHQLRTRPEPIVLPAPAVSGLSDTGTPSMSPKNQYNFDALVMPRSTSGSLSAPHSPMGHARQRFDSAPSLPPRPGYYAAATAALAASGGDSIADGGSGSYAGDSAVATPSAVFGSGGPGGFAGAVAAAAAAAAATAAAAPSASTPSCSQSVAERSGVESAAGGTMMLNDKWSLAQAMERTLRMRAINRVEVALQALAAEQAAQERPQSSGIVEVAPPVDVEELRRLKHSPQGIAENLPETPSYIGVSVRRTPSPGPLTTSGEALMAGLRSGGGSYVFTAANLPTGSGLGSGGLDPRAILQWSNRGISTTKMPLLKEALAQAPQLVRLCLAGNKLSNEDVMDLVAILSAPTAPRIQELFLDQNTNLSWRCALPLALALGMSPDMAAASTAADWAAIAAAMPPSATPATIVAPASLPSARDKIHRLDLRVLSLCGVKLGDKGVAQLAEGLRANNALRELDLRRCGISDSGGAVLMDVLESNGRLQRLDVSWNALRSESARVLEMALAGNAGLRELSLAHNGFGDLDGARIIKGLLNHGRWVQVDLSHNTLGPGSCMMVGELLRRLGAAAISLMLQGTYADCWPRIGGSSHNFGWTQKQQQHQLLTIGTDPLGPGGGALPPPSGKAVGVPPEPSKRFNGLADERSAPSSPTTLRISAGQLGSQLHKGQPSLGLDGNPLGSTGLRIILDAMEAMSQSLMSTAGLELPDPNSLEDGASGAPPLPLHITIANCNVAPPSERSSGADSSDEANPFLPSIAVLCRPPGGIGDGRLGAAKDAAIKKAAAGKMPSAKEGGSKDIRPPPTNSQTSVHAALTLQSPHLDLQSPAGVYSLDLAHPATAVLVVYLLRMREQLNAAAEAGVVAASVAVSIGSITVNGKSVKLDQLAAVDSWTEGTLQLTVKAPAVLALQPPAPLTPMVAQWLASLLVDPTVSPLWKLSVIQAAGSVCFFTPGQCLALLAGFDRDTQSAECVAAAQMLYARSAQPLAFWEHVLPRLSTTQQAALRERVGDLVALDMTRPMGRYTLNLSRQVDRFVALRLQLASALENSWVENKYYVNWLNASFNGQPLDRPGLTHIRDYTLPGAGVLRLDYVSYVKPGLGLPPAPPEELAELLSRLRSCNMAHITSLLQVRAQVMPPPPPPPPRREHLRSPIGRRKLQQMPPPAPKPRLSAFQLMHTSLLDVARFLASPGPPPPPPPGHDGAAAIPPLLPISWTRGCGFDPEPLFRRTGVIPPEFSTAGYSIPPPPLAGEMGPPGMAGATLPDTGVVRAVSLTGKSAKSLGGRSSVTTPSGRASRRRSARDKEDENEWEVTQADYHAALFGLVYHAKDLPLLASKMGAGHLGAAVSALLRYEGGIRAAAALLTALPPLAASKFLYDQADPSPCLLPPEARKQLLAAMPPERVRLVETAARGASEAALCRARQVRTVLNLWASRRLVSCEQVEAVLGALHTEGDRVAAMVVLWPRFVDGRWKRTYMKMKLSEQRQVMIRLGFWHVYTSLADPHGISFSLDLGEPEQRDIARELVRMAVKETMRAKQDARARGGMYSATLLDLHGNGNPVSIPEDEKLWGMADSNFKTMDFLYSPTFEQILERVAASAVQIQRFWAALRANREARIARAMANEGTLGMLPS</sequence>
<feature type="region of interest" description="Disordered" evidence="3">
    <location>
        <begin position="366"/>
        <end position="391"/>
    </location>
</feature>
<feature type="region of interest" description="Disordered" evidence="3">
    <location>
        <begin position="125"/>
        <end position="220"/>
    </location>
</feature>
<feature type="compositionally biased region" description="Polar residues" evidence="3">
    <location>
        <begin position="35"/>
        <end position="57"/>
    </location>
</feature>
<dbReference type="InterPro" id="IPR032675">
    <property type="entry name" value="LRR_dom_sf"/>
</dbReference>
<evidence type="ECO:0000256" key="3">
    <source>
        <dbReference type="SAM" id="MobiDB-lite"/>
    </source>
</evidence>
<feature type="compositionally biased region" description="Low complexity" evidence="3">
    <location>
        <begin position="180"/>
        <end position="201"/>
    </location>
</feature>
<dbReference type="SUPFAM" id="SSF52047">
    <property type="entry name" value="RNI-like"/>
    <property type="match status" value="1"/>
</dbReference>
<dbReference type="Pfam" id="PF13516">
    <property type="entry name" value="LRR_6"/>
    <property type="match status" value="1"/>
</dbReference>
<feature type="compositionally biased region" description="Low complexity" evidence="3">
    <location>
        <begin position="77"/>
        <end position="92"/>
    </location>
</feature>
<dbReference type="Gene3D" id="3.80.10.10">
    <property type="entry name" value="Ribonuclease Inhibitor"/>
    <property type="match status" value="1"/>
</dbReference>
<comment type="caution">
    <text evidence="4">The sequence shown here is derived from an EMBL/GenBank/DDBJ whole genome shotgun (WGS) entry which is preliminary data.</text>
</comment>
<reference evidence="4" key="1">
    <citation type="journal article" date="2021" name="Proc. Natl. Acad. Sci. U.S.A.">
        <title>Three genomes in the algal genus Volvox reveal the fate of a haploid sex-determining region after a transition to homothallism.</title>
        <authorList>
            <person name="Yamamoto K."/>
            <person name="Hamaji T."/>
            <person name="Kawai-Toyooka H."/>
            <person name="Matsuzaki R."/>
            <person name="Takahashi F."/>
            <person name="Nishimura Y."/>
            <person name="Kawachi M."/>
            <person name="Noguchi H."/>
            <person name="Minakuchi Y."/>
            <person name="Umen J.G."/>
            <person name="Toyoda A."/>
            <person name="Nozaki H."/>
        </authorList>
    </citation>
    <scope>NUCLEOTIDE SEQUENCE</scope>
    <source>
        <strain evidence="4">NIES-3785</strain>
    </source>
</reference>
<feature type="region of interest" description="Disordered" evidence="3">
    <location>
        <begin position="924"/>
        <end position="969"/>
    </location>
</feature>
<dbReference type="InterPro" id="IPR001611">
    <property type="entry name" value="Leu-rich_rpt"/>
</dbReference>
<organism evidence="4 5">
    <name type="scientific">Volvox reticuliferus</name>
    <dbReference type="NCBI Taxonomy" id="1737510"/>
    <lineage>
        <taxon>Eukaryota</taxon>
        <taxon>Viridiplantae</taxon>
        <taxon>Chlorophyta</taxon>
        <taxon>core chlorophytes</taxon>
        <taxon>Chlorophyceae</taxon>
        <taxon>CS clade</taxon>
        <taxon>Chlamydomonadales</taxon>
        <taxon>Volvocaceae</taxon>
        <taxon>Volvox</taxon>
    </lineage>
</organism>
<protein>
    <submittedName>
        <fullName evidence="4">Uncharacterized protein</fullName>
    </submittedName>
</protein>
<keyword evidence="2" id="KW-0175">Coiled coil</keyword>
<gene>
    <name evidence="4" type="ORF">Vretimale_623</name>
</gene>
<dbReference type="GO" id="GO:0005930">
    <property type="term" value="C:axoneme"/>
    <property type="evidence" value="ECO:0007669"/>
    <property type="project" value="UniProtKB-SubCell"/>
</dbReference>
<feature type="compositionally biased region" description="Polar residues" evidence="3">
    <location>
        <begin position="1596"/>
        <end position="1605"/>
    </location>
</feature>
<comment type="subcellular location">
    <subcellularLocation>
        <location evidence="1">Cytoplasm</location>
        <location evidence="1">Cytoskeleton</location>
        <location evidence="1">Cilium axoneme</location>
    </subcellularLocation>
</comment>